<proteinExistence type="predicted"/>
<name>A0A6C0IRB5_9ZZZZ</name>
<sequence>MSGKFIENNWNIGCLIPIYADIDFKSQLNKLTILNDLMFPQY</sequence>
<dbReference type="EMBL" id="MN740213">
    <property type="protein sequence ID" value="QHT94043.1"/>
    <property type="molecule type" value="Genomic_DNA"/>
</dbReference>
<accession>A0A6C0IRB5</accession>
<evidence type="ECO:0000313" key="1">
    <source>
        <dbReference type="EMBL" id="QHT94043.1"/>
    </source>
</evidence>
<organism evidence="1">
    <name type="scientific">viral metagenome</name>
    <dbReference type="NCBI Taxonomy" id="1070528"/>
    <lineage>
        <taxon>unclassified sequences</taxon>
        <taxon>metagenomes</taxon>
        <taxon>organismal metagenomes</taxon>
    </lineage>
</organism>
<reference evidence="1" key="1">
    <citation type="journal article" date="2020" name="Nature">
        <title>Giant virus diversity and host interactions through global metagenomics.</title>
        <authorList>
            <person name="Schulz F."/>
            <person name="Roux S."/>
            <person name="Paez-Espino D."/>
            <person name="Jungbluth S."/>
            <person name="Walsh D.A."/>
            <person name="Denef V.J."/>
            <person name="McMahon K.D."/>
            <person name="Konstantinidis K.T."/>
            <person name="Eloe-Fadrosh E.A."/>
            <person name="Kyrpides N.C."/>
            <person name="Woyke T."/>
        </authorList>
    </citation>
    <scope>NUCLEOTIDE SEQUENCE</scope>
    <source>
        <strain evidence="1">GVMAG-M-3300024258-14</strain>
    </source>
</reference>
<dbReference type="AlphaFoldDB" id="A0A6C0IRB5"/>
<protein>
    <submittedName>
        <fullName evidence="1">Uncharacterized protein</fullName>
    </submittedName>
</protein>